<reference evidence="6 7" key="1">
    <citation type="submission" date="2019-08" db="EMBL/GenBank/DDBJ databases">
        <authorList>
            <person name="Ye J."/>
        </authorList>
    </citation>
    <scope>NUCLEOTIDE SEQUENCE [LARGE SCALE GENOMIC DNA]</scope>
    <source>
        <strain evidence="6 7">TK008</strain>
    </source>
</reference>
<dbReference type="InterPro" id="IPR038404">
    <property type="entry name" value="TRAP_DctP_sf"/>
</dbReference>
<dbReference type="OrthoDB" id="7822595at2"/>
<proteinExistence type="predicted"/>
<keyword evidence="7" id="KW-1185">Reference proteome</keyword>
<evidence type="ECO:0000313" key="6">
    <source>
        <dbReference type="EMBL" id="TXB67699.1"/>
    </source>
</evidence>
<dbReference type="CDD" id="cd13665">
    <property type="entry name" value="PBP2_TRAP_Dctp3_4"/>
    <property type="match status" value="1"/>
</dbReference>
<keyword evidence="2 5" id="KW-0732">Signal</keyword>
<dbReference type="GO" id="GO:0055085">
    <property type="term" value="P:transmembrane transport"/>
    <property type="evidence" value="ECO:0007669"/>
    <property type="project" value="InterPro"/>
</dbReference>
<evidence type="ECO:0000313" key="7">
    <source>
        <dbReference type="Proteomes" id="UP000321562"/>
    </source>
</evidence>
<gene>
    <name evidence="6" type="ORF">FQV27_13930</name>
</gene>
<dbReference type="NCBIfam" id="NF037995">
    <property type="entry name" value="TRAP_S1"/>
    <property type="match status" value="1"/>
</dbReference>
<organism evidence="6 7">
    <name type="scientific">Paracoccus aurantiacus</name>
    <dbReference type="NCBI Taxonomy" id="2599412"/>
    <lineage>
        <taxon>Bacteria</taxon>
        <taxon>Pseudomonadati</taxon>
        <taxon>Pseudomonadota</taxon>
        <taxon>Alphaproteobacteria</taxon>
        <taxon>Rhodobacterales</taxon>
        <taxon>Paracoccaceae</taxon>
        <taxon>Paracoccus</taxon>
    </lineage>
</organism>
<evidence type="ECO:0000256" key="3">
    <source>
        <dbReference type="ARBA" id="ARBA00022764"/>
    </source>
</evidence>
<evidence type="ECO:0000256" key="4">
    <source>
        <dbReference type="SAM" id="MobiDB-lite"/>
    </source>
</evidence>
<sequence length="364" mass="39543">MKKTIIASTLALAAASPALAETKLSLSHYLPAVHGIHTDFIEPWTKQVTECTGGEVTFEIFPGGTQKGNVAKQQEQVLAGVVDIAHGLSGIPRGRFNRTSLVEMPFLTRDAGAATHALWSLYNEGDLGDEYNGLKVLALHAHNGGLLHTNGKHVETMEDMKGLRIRTPSPPVSEMLTFLGATPQGLPPGEVYENIQRKVIDGTVFPWDPVKSFGLNEVLTDHLDMGAYTVSFFFVMNQKKYDSLPENVRTCIDQASGDALVPKFGDWWDKWDAAGREEAEAAGHTITVLSDEERDRWREALKPMIDKYIETMKSEGVEDADALYQKFQDKVAEFEASAPAAPAAAEPAAASAEPAAEPAAQPAN</sequence>
<dbReference type="PANTHER" id="PTHR33376">
    <property type="match status" value="1"/>
</dbReference>
<dbReference type="GO" id="GO:0042597">
    <property type="term" value="C:periplasmic space"/>
    <property type="evidence" value="ECO:0007669"/>
    <property type="project" value="UniProtKB-SubCell"/>
</dbReference>
<dbReference type="InterPro" id="IPR018389">
    <property type="entry name" value="DctP_fam"/>
</dbReference>
<protein>
    <submittedName>
        <fullName evidence="6">TRAP transporter substrate-binding protein</fullName>
    </submittedName>
</protein>
<dbReference type="RefSeq" id="WP_147099617.1">
    <property type="nucleotide sequence ID" value="NZ_JBHUFH010000001.1"/>
</dbReference>
<dbReference type="EMBL" id="VOPL01000006">
    <property type="protein sequence ID" value="TXB67699.1"/>
    <property type="molecule type" value="Genomic_DNA"/>
</dbReference>
<keyword evidence="3" id="KW-0574">Periplasm</keyword>
<evidence type="ECO:0000256" key="1">
    <source>
        <dbReference type="ARBA" id="ARBA00004418"/>
    </source>
</evidence>
<name>A0A5C6S115_9RHOB</name>
<dbReference type="Gene3D" id="3.40.190.170">
    <property type="entry name" value="Bacterial extracellular solute-binding protein, family 7"/>
    <property type="match status" value="1"/>
</dbReference>
<feature type="region of interest" description="Disordered" evidence="4">
    <location>
        <begin position="335"/>
        <end position="364"/>
    </location>
</feature>
<dbReference type="Proteomes" id="UP000321562">
    <property type="component" value="Unassembled WGS sequence"/>
</dbReference>
<feature type="chain" id="PRO_5022901675" evidence="5">
    <location>
        <begin position="21"/>
        <end position="364"/>
    </location>
</feature>
<accession>A0A5C6S115</accession>
<dbReference type="Pfam" id="PF03480">
    <property type="entry name" value="DctP"/>
    <property type="match status" value="1"/>
</dbReference>
<evidence type="ECO:0000256" key="2">
    <source>
        <dbReference type="ARBA" id="ARBA00022729"/>
    </source>
</evidence>
<feature type="signal peptide" evidence="5">
    <location>
        <begin position="1"/>
        <end position="20"/>
    </location>
</feature>
<evidence type="ECO:0000256" key="5">
    <source>
        <dbReference type="SAM" id="SignalP"/>
    </source>
</evidence>
<dbReference type="PANTHER" id="PTHR33376:SF15">
    <property type="entry name" value="BLL6794 PROTEIN"/>
    <property type="match status" value="1"/>
</dbReference>
<comment type="subcellular location">
    <subcellularLocation>
        <location evidence="1">Periplasm</location>
    </subcellularLocation>
</comment>
<comment type="caution">
    <text evidence="6">The sequence shown here is derived from an EMBL/GenBank/DDBJ whole genome shotgun (WGS) entry which is preliminary data.</text>
</comment>
<dbReference type="AlphaFoldDB" id="A0A5C6S115"/>